<evidence type="ECO:0000313" key="6">
    <source>
        <dbReference type="Proteomes" id="UP000198481"/>
    </source>
</evidence>
<dbReference type="AlphaFoldDB" id="A0A1H2BW15"/>
<feature type="chain" id="PRO_5015065402" evidence="3">
    <location>
        <begin position="22"/>
        <end position="345"/>
    </location>
</feature>
<name>A0A1H2BW15_9PSED</name>
<keyword evidence="3" id="KW-0732">Signal</keyword>
<dbReference type="STRING" id="1148509.SAMN05216222_5541"/>
<proteinExistence type="predicted"/>
<dbReference type="Proteomes" id="UP000198481">
    <property type="component" value="Chromosome I"/>
</dbReference>
<evidence type="ECO:0000256" key="3">
    <source>
        <dbReference type="SAM" id="SignalP"/>
    </source>
</evidence>
<dbReference type="EMBL" id="LT629762">
    <property type="protein sequence ID" value="SDT62388.1"/>
    <property type="molecule type" value="Genomic_DNA"/>
</dbReference>
<evidence type="ECO:0000313" key="4">
    <source>
        <dbReference type="EMBL" id="SDT62388.1"/>
    </source>
</evidence>
<feature type="compositionally biased region" description="Low complexity" evidence="1">
    <location>
        <begin position="195"/>
        <end position="204"/>
    </location>
</feature>
<gene>
    <name evidence="4" type="ORF">SAMN05216222_5541</name>
    <name evidence="5" type="ORF">SAMN05216222_5550</name>
</gene>
<reference evidence="5 6" key="1">
    <citation type="submission" date="2016-10" db="EMBL/GenBank/DDBJ databases">
        <authorList>
            <person name="de Groot N.N."/>
        </authorList>
    </citation>
    <scope>NUCLEOTIDE SEQUENCE [LARGE SCALE GENOMIC DNA]</scope>
    <source>
        <strain evidence="5 6">LMG 26867</strain>
    </source>
</reference>
<keyword evidence="2" id="KW-0472">Membrane</keyword>
<feature type="transmembrane region" description="Helical" evidence="2">
    <location>
        <begin position="318"/>
        <end position="343"/>
    </location>
</feature>
<feature type="compositionally biased region" description="Gly residues" evidence="1">
    <location>
        <begin position="217"/>
        <end position="234"/>
    </location>
</feature>
<organism evidence="5 6">
    <name type="scientific">Pseudomonas prosekii</name>
    <dbReference type="NCBI Taxonomy" id="1148509"/>
    <lineage>
        <taxon>Bacteria</taxon>
        <taxon>Pseudomonadati</taxon>
        <taxon>Pseudomonadota</taxon>
        <taxon>Gammaproteobacteria</taxon>
        <taxon>Pseudomonadales</taxon>
        <taxon>Pseudomonadaceae</taxon>
        <taxon>Pseudomonas</taxon>
    </lineage>
</organism>
<dbReference type="EMBL" id="LT629762">
    <property type="protein sequence ID" value="SDT62495.1"/>
    <property type="molecule type" value="Genomic_DNA"/>
</dbReference>
<evidence type="ECO:0000256" key="1">
    <source>
        <dbReference type="SAM" id="MobiDB-lite"/>
    </source>
</evidence>
<keyword evidence="2" id="KW-0812">Transmembrane</keyword>
<evidence type="ECO:0000256" key="2">
    <source>
        <dbReference type="SAM" id="Phobius"/>
    </source>
</evidence>
<sequence>MKRLHLLPLLFVSVFSSSAFAGWKCNASTTAGYPNECSRAGVQDTPDALISSFVSAVTALNTNVNRKDYKAGACTMNGSQNAICAYSWTSFGTVMNNSIGALKEAVVCPDTVEVRGPDSPIIKSGGKNYVSWKEDSVVNDICHNSCSYMASSVNRSNCYLASGSTSTGFCNFFVGINSASPTCAAESGYTSPAVGDPLDPIVDPGDGGDDGTDPNPGDGGNPGDGNNGGDGDSGFDGELSFTNPGSLNADSVLDSEVNAVHYQAFVHGMQVDLNHSGFGVAMEEFQQKISAANSGGTCPTADIAILGTIISFDAHCALFAGISPILSAVFLAAWSLLALRVFLSA</sequence>
<accession>A0A1H2BW15</accession>
<feature type="signal peptide" evidence="3">
    <location>
        <begin position="1"/>
        <end position="21"/>
    </location>
</feature>
<protein>
    <submittedName>
        <fullName evidence="5">Uncharacterized protein</fullName>
    </submittedName>
</protein>
<reference evidence="6" key="2">
    <citation type="submission" date="2016-10" db="EMBL/GenBank/DDBJ databases">
        <authorList>
            <person name="Varghese N."/>
            <person name="Submissions S."/>
        </authorList>
    </citation>
    <scope>NUCLEOTIDE SEQUENCE [LARGE SCALE GENOMIC DNA]</scope>
    <source>
        <strain evidence="6">LMG 26867</strain>
    </source>
</reference>
<keyword evidence="2" id="KW-1133">Transmembrane helix</keyword>
<feature type="region of interest" description="Disordered" evidence="1">
    <location>
        <begin position="186"/>
        <end position="240"/>
    </location>
</feature>
<evidence type="ECO:0000313" key="5">
    <source>
        <dbReference type="EMBL" id="SDT62495.1"/>
    </source>
</evidence>
<dbReference type="RefSeq" id="WP_157720194.1">
    <property type="nucleotide sequence ID" value="NZ_LT629762.1"/>
</dbReference>